<evidence type="ECO:0000313" key="5">
    <source>
        <dbReference type="EMBL" id="QNO55763.1"/>
    </source>
</evidence>
<dbReference type="Gene3D" id="1.10.8.80">
    <property type="entry name" value="Magnesium chelatase subunit I, C-Terminal domain"/>
    <property type="match status" value="1"/>
</dbReference>
<dbReference type="InterPro" id="IPR011703">
    <property type="entry name" value="ATPase_AAA-3"/>
</dbReference>
<dbReference type="InterPro" id="IPR027417">
    <property type="entry name" value="P-loop_NTPase"/>
</dbReference>
<sequence length="332" mass="37068">MKHEQEIEQLNSQACAYSDKLNDTLNELKRVIVGQELVLSKLLICLIADGHVLLEGVPGLAKTLMVKTLSDTVSAQFCRIQFTPDLLPADITGTKIYDHRTASFSTQKGPIFNNFILADEINRAPPKVQSALLEAMQERQVSIQGETFMLDRPFLVLATQNPIETEGTYKLPEAQVDRFSFKLLVDYPNKDEEKAIIQRNTQGIVLAPGKVLTAGDIIEMQQFNQKIYADEKIEEYVTELVDATRYPENYTLGRDINGLIEYGASPRASIWAILTGKAHALLNGRGYVIPEDIKAVVHDVLRHRIILTYEADAEGITSDNIIDMLVANIKAP</sequence>
<dbReference type="PANTHER" id="PTHR42759">
    <property type="entry name" value="MOXR FAMILY PROTEIN"/>
    <property type="match status" value="1"/>
</dbReference>
<evidence type="ECO:0000259" key="4">
    <source>
        <dbReference type="Pfam" id="PF17863"/>
    </source>
</evidence>
<dbReference type="GO" id="GO:0016887">
    <property type="term" value="F:ATP hydrolysis activity"/>
    <property type="evidence" value="ECO:0007669"/>
    <property type="project" value="InterPro"/>
</dbReference>
<dbReference type="InterPro" id="IPR050764">
    <property type="entry name" value="CbbQ/NirQ/NorQ/GpvN"/>
</dbReference>
<feature type="domain" description="ATPase AAA-3" evidence="3">
    <location>
        <begin position="51"/>
        <end position="180"/>
    </location>
</feature>
<evidence type="ECO:0000256" key="2">
    <source>
        <dbReference type="ARBA" id="ARBA00022840"/>
    </source>
</evidence>
<feature type="domain" description="ChlI/MoxR AAA lid" evidence="4">
    <location>
        <begin position="259"/>
        <end position="323"/>
    </location>
</feature>
<dbReference type="Pfam" id="PF07726">
    <property type="entry name" value="AAA_3"/>
    <property type="match status" value="1"/>
</dbReference>
<protein>
    <recommendedName>
        <fullName evidence="6">ATPase RavA</fullName>
    </recommendedName>
</protein>
<accession>A0A7G9Z679</accession>
<dbReference type="FunFam" id="3.40.50.300:FF:000640">
    <property type="entry name" value="MoxR family ATPase"/>
    <property type="match status" value="1"/>
</dbReference>
<dbReference type="PANTHER" id="PTHR42759:SF1">
    <property type="entry name" value="MAGNESIUM-CHELATASE SUBUNIT CHLD"/>
    <property type="match status" value="1"/>
</dbReference>
<organism evidence="5">
    <name type="scientific">Candidatus Methanophaga sp. ANME-1 ERB7</name>
    <dbReference type="NCBI Taxonomy" id="2759913"/>
    <lineage>
        <taxon>Archaea</taxon>
        <taxon>Methanobacteriati</taxon>
        <taxon>Methanobacteriota</taxon>
        <taxon>Stenosarchaea group</taxon>
        <taxon>Methanomicrobia</taxon>
        <taxon>Candidatus Methanophagales</taxon>
        <taxon>Candidatus Methanophagaceae</taxon>
        <taxon>Candidatus Methanophaga</taxon>
    </lineage>
</organism>
<dbReference type="EMBL" id="MT631628">
    <property type="protein sequence ID" value="QNO55763.1"/>
    <property type="molecule type" value="Genomic_DNA"/>
</dbReference>
<dbReference type="SUPFAM" id="SSF52540">
    <property type="entry name" value="P-loop containing nucleoside triphosphate hydrolases"/>
    <property type="match status" value="1"/>
</dbReference>
<gene>
    <name evidence="5" type="ORF">HKFFHJMH_00013</name>
</gene>
<dbReference type="InterPro" id="IPR041628">
    <property type="entry name" value="ChlI/MoxR_AAA_lid"/>
</dbReference>
<dbReference type="AlphaFoldDB" id="A0A7G9Z679"/>
<evidence type="ECO:0008006" key="6">
    <source>
        <dbReference type="Google" id="ProtNLM"/>
    </source>
</evidence>
<name>A0A7G9Z679_9EURY</name>
<evidence type="ECO:0000259" key="3">
    <source>
        <dbReference type="Pfam" id="PF07726"/>
    </source>
</evidence>
<evidence type="ECO:0000256" key="1">
    <source>
        <dbReference type="ARBA" id="ARBA00022741"/>
    </source>
</evidence>
<proteinExistence type="predicted"/>
<dbReference type="PIRSF" id="PIRSF002849">
    <property type="entry name" value="AAA_ATPase_chaperone_MoxR_prd"/>
    <property type="match status" value="1"/>
</dbReference>
<dbReference type="Gene3D" id="3.40.50.300">
    <property type="entry name" value="P-loop containing nucleotide triphosphate hydrolases"/>
    <property type="match status" value="1"/>
</dbReference>
<keyword evidence="2" id="KW-0067">ATP-binding</keyword>
<dbReference type="Pfam" id="PF17863">
    <property type="entry name" value="AAA_lid_2"/>
    <property type="match status" value="1"/>
</dbReference>
<dbReference type="GO" id="GO:0005524">
    <property type="term" value="F:ATP binding"/>
    <property type="evidence" value="ECO:0007669"/>
    <property type="project" value="UniProtKB-KW"/>
</dbReference>
<keyword evidence="1" id="KW-0547">Nucleotide-binding</keyword>
<reference evidence="5" key="1">
    <citation type="submission" date="2020-06" db="EMBL/GenBank/DDBJ databases">
        <title>Unique genomic features of the anaerobic methanotrophic archaea.</title>
        <authorList>
            <person name="Chadwick G.L."/>
            <person name="Skennerton C.T."/>
            <person name="Laso-Perez R."/>
            <person name="Leu A.O."/>
            <person name="Speth D.R."/>
            <person name="Yu H."/>
            <person name="Morgan-Lang C."/>
            <person name="Hatzenpichler R."/>
            <person name="Goudeau D."/>
            <person name="Malmstrom R."/>
            <person name="Brazelton W.J."/>
            <person name="Woyke T."/>
            <person name="Hallam S.J."/>
            <person name="Tyson G.W."/>
            <person name="Wegener G."/>
            <person name="Boetius A."/>
            <person name="Orphan V."/>
        </authorList>
    </citation>
    <scope>NUCLEOTIDE SEQUENCE</scope>
</reference>